<evidence type="ECO:0000259" key="2">
    <source>
        <dbReference type="Pfam" id="PF00248"/>
    </source>
</evidence>
<dbReference type="InterPro" id="IPR023210">
    <property type="entry name" value="NADP_OxRdtase_dom"/>
</dbReference>
<sequence>MSVNNYYTLGRSGLRVSRLALGTMTFGTEWGWGADRTTAKTLFDDYVEAGGNFIDTADLYTNGTSETWLGEFIAERNLRDLMVIATKFSYNGEPGNPNAGGNGRKNIMRAVEGSLKRLNTDYIDLYILHTWDRITSAAEVMRTLDDLVRSGKVRYIGLSDVPAWYASRAQTIAELRGYETLSTLQLEYSLVERNIENEFVPFGTEHGMGIMVWSPLASGLLSGKYRPSEDGGMGEGRLEAMKESINPAFQKFSDRNWKIVAELEAVATEVGRSMAQVAVNWAANQPGIASVIIGATKPHQLQDNLQALDFTLSEEHVMRLNQVSTPELKFPYTFFGSEMQAMLHGGLTVGDKPKNYYPVIETSGRGAGVDTDAE</sequence>
<protein>
    <submittedName>
        <fullName evidence="3">Aldo/keto reductase</fullName>
    </submittedName>
</protein>
<dbReference type="OrthoDB" id="9809990at2"/>
<dbReference type="InterPro" id="IPR036812">
    <property type="entry name" value="NAD(P)_OxRdtase_dom_sf"/>
</dbReference>
<dbReference type="GO" id="GO:0005829">
    <property type="term" value="C:cytosol"/>
    <property type="evidence" value="ECO:0007669"/>
    <property type="project" value="UniProtKB-ARBA"/>
</dbReference>
<proteinExistence type="predicted"/>
<dbReference type="InterPro" id="IPR050523">
    <property type="entry name" value="AKR_Detox_Biosynth"/>
</dbReference>
<dbReference type="EMBL" id="CP017599">
    <property type="protein sequence ID" value="AOX03657.1"/>
    <property type="molecule type" value="Genomic_DNA"/>
</dbReference>
<dbReference type="InterPro" id="IPR020471">
    <property type="entry name" value="AKR"/>
</dbReference>
<dbReference type="FunFam" id="3.20.20.100:FF:000004">
    <property type="entry name" value="Oxidoreductase, aldo/keto reductase"/>
    <property type="match status" value="1"/>
</dbReference>
<dbReference type="CDD" id="cd19080">
    <property type="entry name" value="AKR_AKR9A_9B"/>
    <property type="match status" value="1"/>
</dbReference>
<evidence type="ECO:0000313" key="4">
    <source>
        <dbReference type="Proteomes" id="UP000177870"/>
    </source>
</evidence>
<feature type="domain" description="NADP-dependent oxidoreductase" evidence="2">
    <location>
        <begin position="18"/>
        <end position="323"/>
    </location>
</feature>
<accession>A0A1D8U176</accession>
<reference evidence="4" key="1">
    <citation type="submission" date="2016-10" db="EMBL/GenBank/DDBJ databases">
        <title>Comparative genomics uncovers the prolific and rare metabolic potential of the cyanobacterial genus Moorea.</title>
        <authorList>
            <person name="Leao T."/>
            <person name="Castelao G."/>
            <person name="Korobeynikov A."/>
            <person name="Monroe E.A."/>
            <person name="Podell S."/>
            <person name="Glukhov E."/>
            <person name="Allen E."/>
            <person name="Gerwick W.H."/>
            <person name="Gerwick L."/>
        </authorList>
    </citation>
    <scope>NUCLEOTIDE SEQUENCE [LARGE SCALE GENOMIC DNA]</scope>
    <source>
        <strain evidence="4">PAL-8-15-08-1</strain>
    </source>
</reference>
<dbReference type="PANTHER" id="PTHR43364">
    <property type="entry name" value="NADH-SPECIFIC METHYLGLYOXAL REDUCTASE-RELATED"/>
    <property type="match status" value="1"/>
</dbReference>
<dbReference type="GO" id="GO:0016491">
    <property type="term" value="F:oxidoreductase activity"/>
    <property type="evidence" value="ECO:0007669"/>
    <property type="project" value="UniProtKB-KW"/>
</dbReference>
<gene>
    <name evidence="3" type="ORF">BJP34_33300</name>
</gene>
<evidence type="ECO:0000313" key="3">
    <source>
        <dbReference type="EMBL" id="AOX03657.1"/>
    </source>
</evidence>
<dbReference type="SUPFAM" id="SSF51430">
    <property type="entry name" value="NAD(P)-linked oxidoreductase"/>
    <property type="match status" value="1"/>
</dbReference>
<organism evidence="3 4">
    <name type="scientific">Moorena producens PAL-8-15-08-1</name>
    <dbReference type="NCBI Taxonomy" id="1458985"/>
    <lineage>
        <taxon>Bacteria</taxon>
        <taxon>Bacillati</taxon>
        <taxon>Cyanobacteriota</taxon>
        <taxon>Cyanophyceae</taxon>
        <taxon>Coleofasciculales</taxon>
        <taxon>Coleofasciculaceae</taxon>
        <taxon>Moorena</taxon>
    </lineage>
</organism>
<dbReference type="AlphaFoldDB" id="A0A1D8U176"/>
<dbReference type="Proteomes" id="UP000177870">
    <property type="component" value="Chromosome"/>
</dbReference>
<keyword evidence="1" id="KW-0560">Oxidoreductase</keyword>
<dbReference type="PRINTS" id="PR00069">
    <property type="entry name" value="ALDKETRDTASE"/>
</dbReference>
<dbReference type="KEGG" id="mpro:BJP34_33300"/>
<dbReference type="STRING" id="1458985.BJP34_33300"/>
<dbReference type="PANTHER" id="PTHR43364:SF4">
    <property type="entry name" value="NAD(P)-LINKED OXIDOREDUCTASE SUPERFAMILY PROTEIN"/>
    <property type="match status" value="1"/>
</dbReference>
<evidence type="ECO:0000256" key="1">
    <source>
        <dbReference type="ARBA" id="ARBA00023002"/>
    </source>
</evidence>
<name>A0A1D8U176_9CYAN</name>
<dbReference type="Pfam" id="PF00248">
    <property type="entry name" value="Aldo_ket_red"/>
    <property type="match status" value="1"/>
</dbReference>
<dbReference type="Gene3D" id="3.20.20.100">
    <property type="entry name" value="NADP-dependent oxidoreductase domain"/>
    <property type="match status" value="1"/>
</dbReference>
<dbReference type="RefSeq" id="WP_070396028.1">
    <property type="nucleotide sequence ID" value="NZ_CP017599.1"/>
</dbReference>